<evidence type="ECO:0000256" key="1">
    <source>
        <dbReference type="ARBA" id="ARBA00023015"/>
    </source>
</evidence>
<dbReference type="GO" id="GO:0003700">
    <property type="term" value="F:DNA-binding transcription factor activity"/>
    <property type="evidence" value="ECO:0007669"/>
    <property type="project" value="InterPro"/>
</dbReference>
<dbReference type="Pfam" id="PF01022">
    <property type="entry name" value="HTH_5"/>
    <property type="match status" value="1"/>
</dbReference>
<gene>
    <name evidence="5" type="ORF">SAMN05661091_5653</name>
</gene>
<dbReference type="Proteomes" id="UP000192940">
    <property type="component" value="Chromosome I"/>
</dbReference>
<dbReference type="Gene3D" id="1.10.10.10">
    <property type="entry name" value="Winged helix-like DNA-binding domain superfamily/Winged helix DNA-binding domain"/>
    <property type="match status" value="1"/>
</dbReference>
<proteinExistence type="predicted"/>
<dbReference type="InterPro" id="IPR011991">
    <property type="entry name" value="ArsR-like_HTH"/>
</dbReference>
<dbReference type="SMART" id="SM00418">
    <property type="entry name" value="HTH_ARSR"/>
    <property type="match status" value="1"/>
</dbReference>
<dbReference type="PANTHER" id="PTHR33154">
    <property type="entry name" value="TRANSCRIPTIONAL REGULATOR, ARSR FAMILY"/>
    <property type="match status" value="1"/>
</dbReference>
<accession>A0A1X7HSK4</accession>
<dbReference type="PANTHER" id="PTHR33154:SF35">
    <property type="entry name" value="TRANSCRIPTIONAL REGULATOR, ARSR FAMILY"/>
    <property type="match status" value="1"/>
</dbReference>
<dbReference type="InterPro" id="IPR001845">
    <property type="entry name" value="HTH_ArsR_DNA-bd_dom"/>
</dbReference>
<evidence type="ECO:0000313" key="5">
    <source>
        <dbReference type="EMBL" id="SMF92024.1"/>
    </source>
</evidence>
<dbReference type="InterPro" id="IPR036388">
    <property type="entry name" value="WH-like_DNA-bd_sf"/>
</dbReference>
<dbReference type="InterPro" id="IPR036390">
    <property type="entry name" value="WH_DNA-bd_sf"/>
</dbReference>
<dbReference type="GO" id="GO:0003677">
    <property type="term" value="F:DNA binding"/>
    <property type="evidence" value="ECO:0007669"/>
    <property type="project" value="UniProtKB-KW"/>
</dbReference>
<protein>
    <submittedName>
        <fullName evidence="5">Predicted transcriptional regulator</fullName>
    </submittedName>
</protein>
<dbReference type="EMBL" id="LT840184">
    <property type="protein sequence ID" value="SMF92024.1"/>
    <property type="molecule type" value="Genomic_DNA"/>
</dbReference>
<dbReference type="InterPro" id="IPR051081">
    <property type="entry name" value="HTH_MetalResp_TranReg"/>
</dbReference>
<organism evidence="5 6">
    <name type="scientific">Paenibacillus uliginis N3/975</name>
    <dbReference type="NCBI Taxonomy" id="1313296"/>
    <lineage>
        <taxon>Bacteria</taxon>
        <taxon>Bacillati</taxon>
        <taxon>Bacillota</taxon>
        <taxon>Bacilli</taxon>
        <taxon>Bacillales</taxon>
        <taxon>Paenibacillaceae</taxon>
        <taxon>Paenibacillus</taxon>
    </lineage>
</organism>
<evidence type="ECO:0000256" key="3">
    <source>
        <dbReference type="ARBA" id="ARBA00023163"/>
    </source>
</evidence>
<dbReference type="RefSeq" id="WP_208916235.1">
    <property type="nucleotide sequence ID" value="NZ_LT840184.1"/>
</dbReference>
<dbReference type="STRING" id="1313296.SAMN05661091_5653"/>
<sequence length="307" mass="34491">MKIPVSIEQLAFYECLGSETRLRIIDYLRQEPHNIKDLAEKLQFSSAIITKHIQKLEEAGIVQTENVPGIRGVQKRCSLKLTQVELQFQEPPVTEEVSTLAAAGDTCSIPIGQYVDYQVTPTCGLASRDKLIGIVDDPRYFSDPEHVKAGHLWFASGYVEYRLPNYSVATEQLSSLCISLEVCSEAPGFQEDWPSDITFSLNGKELLTWTCPGDFGDKKGRYSPAWWTEKSTQYGLLKTLLVTHEGTFLDGVRMSDFSVHEISIESNQDIRLRIASLPSARHPGGVSLFGRGFGNYDQDIEVTWEYQ</sequence>
<dbReference type="CDD" id="cd00090">
    <property type="entry name" value="HTH_ARSR"/>
    <property type="match status" value="1"/>
</dbReference>
<keyword evidence="3" id="KW-0804">Transcription</keyword>
<dbReference type="AlphaFoldDB" id="A0A1X7HSK4"/>
<dbReference type="SUPFAM" id="SSF46785">
    <property type="entry name" value="Winged helix' DNA-binding domain"/>
    <property type="match status" value="1"/>
</dbReference>
<feature type="domain" description="HTH arsR-type" evidence="4">
    <location>
        <begin position="11"/>
        <end position="90"/>
    </location>
</feature>
<evidence type="ECO:0000256" key="2">
    <source>
        <dbReference type="ARBA" id="ARBA00023125"/>
    </source>
</evidence>
<name>A0A1X7HSK4_9BACL</name>
<keyword evidence="2" id="KW-0238">DNA-binding</keyword>
<keyword evidence="6" id="KW-1185">Reference proteome</keyword>
<reference evidence="5 6" key="1">
    <citation type="submission" date="2017-04" db="EMBL/GenBank/DDBJ databases">
        <authorList>
            <person name="Afonso C.L."/>
            <person name="Miller P.J."/>
            <person name="Scott M.A."/>
            <person name="Spackman E."/>
            <person name="Goraichik I."/>
            <person name="Dimitrov K.M."/>
            <person name="Suarez D.L."/>
            <person name="Swayne D.E."/>
        </authorList>
    </citation>
    <scope>NUCLEOTIDE SEQUENCE [LARGE SCALE GENOMIC DNA]</scope>
    <source>
        <strain evidence="5 6">N3/975</strain>
    </source>
</reference>
<evidence type="ECO:0000259" key="4">
    <source>
        <dbReference type="SMART" id="SM00418"/>
    </source>
</evidence>
<keyword evidence="1" id="KW-0805">Transcription regulation</keyword>
<evidence type="ECO:0000313" key="6">
    <source>
        <dbReference type="Proteomes" id="UP000192940"/>
    </source>
</evidence>